<evidence type="ECO:0000256" key="1">
    <source>
        <dbReference type="PROSITE-ProRule" id="PRU00047"/>
    </source>
</evidence>
<dbReference type="PROSITE" id="PS50878">
    <property type="entry name" value="RT_POL"/>
    <property type="match status" value="1"/>
</dbReference>
<dbReference type="SUPFAM" id="SSF56219">
    <property type="entry name" value="DNase I-like"/>
    <property type="match status" value="1"/>
</dbReference>
<evidence type="ECO:0000256" key="2">
    <source>
        <dbReference type="SAM" id="MobiDB-lite"/>
    </source>
</evidence>
<feature type="compositionally biased region" description="Polar residues" evidence="2">
    <location>
        <begin position="1"/>
        <end position="13"/>
    </location>
</feature>
<accession>A0AAV5JKP8</accession>
<dbReference type="Pfam" id="PF13966">
    <property type="entry name" value="zf-RVT"/>
    <property type="match status" value="1"/>
</dbReference>
<dbReference type="PANTHER" id="PTHR33116:SF70">
    <property type="entry name" value="NON-LTR RETROELEMENT REVERSE TRANSCRIPTASE-LIKE PROTEIN"/>
    <property type="match status" value="1"/>
</dbReference>
<name>A0AAV5JKP8_9ROSI</name>
<feature type="region of interest" description="Disordered" evidence="2">
    <location>
        <begin position="658"/>
        <end position="698"/>
    </location>
</feature>
<feature type="compositionally biased region" description="Polar residues" evidence="2">
    <location>
        <begin position="680"/>
        <end position="693"/>
    </location>
</feature>
<feature type="compositionally biased region" description="Polar residues" evidence="2">
    <location>
        <begin position="622"/>
        <end position="634"/>
    </location>
</feature>
<dbReference type="GO" id="GO:0008270">
    <property type="term" value="F:zinc ion binding"/>
    <property type="evidence" value="ECO:0007669"/>
    <property type="project" value="UniProtKB-KW"/>
</dbReference>
<feature type="compositionally biased region" description="Polar residues" evidence="2">
    <location>
        <begin position="480"/>
        <end position="501"/>
    </location>
</feature>
<dbReference type="Gene3D" id="3.30.420.10">
    <property type="entry name" value="Ribonuclease H-like superfamily/Ribonuclease H"/>
    <property type="match status" value="1"/>
</dbReference>
<sequence length="2101" mass="236871">MANSNVLSLTFRSPQEKDQLDRSVKRIKNVNPIATAPSREEHMAEAAANPQSYRDKLICDGSFESPDEDLSFDAIPEYLDEDSDIDEDPDDPTPIILFSKEEKRRMREPWKNALIVKTFGKSVGYNFLYGSLKAQWKPAGKWDCIDLGYGFFLVRFQVHEDLSKVINGGPWFVGTNYLTIRPWEPNFKPENATFSHTVVWAQLPGLSAEYYDTISLQRIGNEIGTLLHVDGHTAHHTRGQYARVCVRIDLNKPLVKLLRLGKIRQKVVYEGIRGLCFACGRIGHRKKVCTFQSRPSATASVINFNLQNQANINEDAEINVTGCEKPEASTSTEGAGGIQVASNNHVPNYTEEPRHIQDNQSDEFGPWLIVERKKKKKTQKQVPESSSEGKSNGPKVPKGPTESNQRSGSMNQLSYRPVKVGRANGTPAGAFNVKTQFKPAKQTVLKSTVTNSMSIHMDIGPKRDSISTSSAPIGKEIGASSKTTSEDFGTNENVGQSNNPTKAIIPTKTISSPMSGLCRLFSNAPATLEAALLTVKERIKNLESSSILTSAPSNSSILPKSSSEIRNEQSSSSFANSPAQPQFESSTSQQQQCNFIGGSPRAVIVKGGENTPVMEGEGSIQGLAQSSPNSQIHRSSSFSKLSASFEGRFNSYGRSMQYSKARVHYRRSKHRRDKGPYPTSEISSPGTAGTSPNLRYDGQDGDDPCYHQALNIAGDGGDGLQMPYASVSLSGGQNDAVAQGNSGTIFNRRMRDLKNQHSPSIMLILETKLSGQDARKAAAECGYPCSHVVDSDGRAGGLWLLWDDNEVCVDVVTSTFQAIHAIVQVRSHPIFSKFHWFLSGVYGRPQFELRTHLWNELREVAKYFNGPWLVIEDFNDVVDQVEKFGGAPISQSRVRAYTDCMSDCNLMDIGYTGGRFTWVNMRENNHVIRERLDRAWANPDWRLQFPDSNLLHLPRISSDHNPLLLCLDNPLMRSGDRPFRLEKFWLDHFEFHDLISPIWSAQNLCTSQCIKKTQTSCRIWSRTTFDNIFVKKRILNARLEGIHRSLSQNPSTFLTSLEKELTLEYVEVLKLEEDLWFMKSRSNWIVDGDRNSKFFHLSTIKHRNHNRIFCLRTSDEDWICDQQAIVDLIKNHFMHLFTCSLDYSYHDSFSNLGVGISESHDLSSLDNPITDEEIRNALFGLKPFKAPGPDGLHPGFFQKMWDSVRSILCSDIRNTFSSASLPAEWNECLITLIPKTKAPETVQQFRLIGLCNTTYKIISKIIVNRMKPVLDDLISPCQASFVPGRNGIDNVLILQELVHSFSKRKGRVGDMVVKLDLEKAYDRLEWSFIREALTFFKFPPKLISLVMNCVSSSTISILVNGNKTDAFLPSRGIRQGDPISPYLFILCMEYLSIKLSNGMAKGKWKGSKAGKRGPTLSHIFFADDLIFLGKATLTNAQYLKDTLEFFCSRSGQMVNNAKSKILFSKNVDQITRDNISQSLGYQQTNELGKYLGIPIVAKRCSKVNCEFILEKIRSKLSRWKSKFFSMAGRATLVSSVLASIPNYFMQVMWLPSSVHKEIDRISRNFLWGSVEDQHKIHLVDWETICKPKTHGGLGIRSARNANTVAMSKLNWRIHIEKDKMWREVLVKKYNINDLQFAPSSSASPVLKNLSKGTPLFTSGIKWIPRNGLSIHFWTDHWVGKASLDSILFGPFARNASKILLADVFQGGVLDFDTIGYHIPLELSMQILVVPMLSYYFDSDNFSWKEESNGIFSSSSAHKILTSKDRQVNDNWNWKWIWKSPTFPKIQIFLWLLAHGKIKTLEYLHHLSIVDNPTCLICRRQTESIDHVFRDCPHAVAVFNKLSHVFTNSQNAMNFRHWLFEHTHNSSLSPFFNIPWAVIFCFAIWVLWNQRNHFLYCHQSVDIQRTHDLIIERAIEYWASAPISSAAHKQYLRLSSWEPPPSLWFKINTDGSTVGNPGYAGCGGIVRDSMGLWVVGFLRNIGYTTALAAELWAIRDGLFIARNLQLQNVILETDCQVAYALLSKDHNPFHPHSTLLMDCRDLLRSIPQVQLKHVMRESNMAADAVAKKGAMALHGFHILVNCPPDVDLLCMADRIGVCYPRL</sequence>
<feature type="compositionally biased region" description="Polar residues" evidence="2">
    <location>
        <begin position="401"/>
        <end position="412"/>
    </location>
</feature>
<keyword evidence="1" id="KW-0479">Metal-binding</keyword>
<dbReference type="InterPro" id="IPR025558">
    <property type="entry name" value="DUF4283"/>
</dbReference>
<dbReference type="Pfam" id="PF03372">
    <property type="entry name" value="Exo_endo_phos"/>
    <property type="match status" value="1"/>
</dbReference>
<keyword evidence="7" id="KW-1185">Reference proteome</keyword>
<dbReference type="InterPro" id="IPR012337">
    <property type="entry name" value="RNaseH-like_sf"/>
</dbReference>
<dbReference type="PROSITE" id="PS50879">
    <property type="entry name" value="RNASE_H_1"/>
    <property type="match status" value="1"/>
</dbReference>
<dbReference type="Pfam" id="PF00078">
    <property type="entry name" value="RVT_1"/>
    <property type="match status" value="1"/>
</dbReference>
<evidence type="ECO:0000259" key="3">
    <source>
        <dbReference type="PROSITE" id="PS50158"/>
    </source>
</evidence>
<evidence type="ECO:0000259" key="4">
    <source>
        <dbReference type="PROSITE" id="PS50878"/>
    </source>
</evidence>
<dbReference type="Pfam" id="PF14111">
    <property type="entry name" value="DUF4283"/>
    <property type="match status" value="1"/>
</dbReference>
<dbReference type="InterPro" id="IPR000477">
    <property type="entry name" value="RT_dom"/>
</dbReference>
<evidence type="ECO:0000259" key="5">
    <source>
        <dbReference type="PROSITE" id="PS50879"/>
    </source>
</evidence>
<feature type="compositionally biased region" description="Basic residues" evidence="2">
    <location>
        <begin position="661"/>
        <end position="673"/>
    </location>
</feature>
<dbReference type="InterPro" id="IPR002156">
    <property type="entry name" value="RNaseH_domain"/>
</dbReference>
<dbReference type="Gene3D" id="3.60.10.10">
    <property type="entry name" value="Endonuclease/exonuclease/phosphatase"/>
    <property type="match status" value="1"/>
</dbReference>
<dbReference type="SUPFAM" id="SSF53098">
    <property type="entry name" value="Ribonuclease H-like"/>
    <property type="match status" value="1"/>
</dbReference>
<feature type="domain" description="RNase H type-1" evidence="5">
    <location>
        <begin position="1940"/>
        <end position="2070"/>
    </location>
</feature>
<dbReference type="PROSITE" id="PS50158">
    <property type="entry name" value="ZF_CCHC"/>
    <property type="match status" value="1"/>
</dbReference>
<dbReference type="InterPro" id="IPR036691">
    <property type="entry name" value="Endo/exonu/phosph_ase_sf"/>
</dbReference>
<dbReference type="InterPro" id="IPR043502">
    <property type="entry name" value="DNA/RNA_pol_sf"/>
</dbReference>
<dbReference type="CDD" id="cd01650">
    <property type="entry name" value="RT_nLTR_like"/>
    <property type="match status" value="1"/>
</dbReference>
<reference evidence="6 7" key="1">
    <citation type="journal article" date="2021" name="Commun. Biol.">
        <title>The genome of Shorea leprosula (Dipterocarpaceae) highlights the ecological relevance of drought in aseasonal tropical rainforests.</title>
        <authorList>
            <person name="Ng K.K.S."/>
            <person name="Kobayashi M.J."/>
            <person name="Fawcett J.A."/>
            <person name="Hatakeyama M."/>
            <person name="Paape T."/>
            <person name="Ng C.H."/>
            <person name="Ang C.C."/>
            <person name="Tnah L.H."/>
            <person name="Lee C.T."/>
            <person name="Nishiyama T."/>
            <person name="Sese J."/>
            <person name="O'Brien M.J."/>
            <person name="Copetti D."/>
            <person name="Mohd Noor M.I."/>
            <person name="Ong R.C."/>
            <person name="Putra M."/>
            <person name="Sireger I.Z."/>
            <person name="Indrioko S."/>
            <person name="Kosugi Y."/>
            <person name="Izuno A."/>
            <person name="Isagi Y."/>
            <person name="Lee S.L."/>
            <person name="Shimizu K.K."/>
        </authorList>
    </citation>
    <scope>NUCLEOTIDE SEQUENCE [LARGE SCALE GENOMIC DNA]</scope>
    <source>
        <strain evidence="6">214</strain>
    </source>
</reference>
<dbReference type="GO" id="GO:0003676">
    <property type="term" value="F:nucleic acid binding"/>
    <property type="evidence" value="ECO:0007669"/>
    <property type="project" value="InterPro"/>
</dbReference>
<feature type="domain" description="CCHC-type" evidence="3">
    <location>
        <begin position="276"/>
        <end position="289"/>
    </location>
</feature>
<dbReference type="Proteomes" id="UP001054252">
    <property type="component" value="Unassembled WGS sequence"/>
</dbReference>
<dbReference type="EMBL" id="BPVZ01000037">
    <property type="protein sequence ID" value="GKV13006.1"/>
    <property type="molecule type" value="Genomic_DNA"/>
</dbReference>
<feature type="domain" description="Reverse transcriptase" evidence="4">
    <location>
        <begin position="1214"/>
        <end position="1495"/>
    </location>
</feature>
<dbReference type="PANTHER" id="PTHR33116">
    <property type="entry name" value="REVERSE TRANSCRIPTASE ZINC-BINDING DOMAIN-CONTAINING PROTEIN-RELATED-RELATED"/>
    <property type="match status" value="1"/>
</dbReference>
<dbReference type="InterPro" id="IPR001878">
    <property type="entry name" value="Znf_CCHC"/>
</dbReference>
<dbReference type="SUPFAM" id="SSF56672">
    <property type="entry name" value="DNA/RNA polymerases"/>
    <property type="match status" value="1"/>
</dbReference>
<dbReference type="InterPro" id="IPR036397">
    <property type="entry name" value="RNaseH_sf"/>
</dbReference>
<comment type="caution">
    <text evidence="6">The sequence shown here is derived from an EMBL/GenBank/DDBJ whole genome shotgun (WGS) entry which is preliminary data.</text>
</comment>
<evidence type="ECO:0008006" key="8">
    <source>
        <dbReference type="Google" id="ProtNLM"/>
    </source>
</evidence>
<feature type="region of interest" description="Disordered" evidence="2">
    <location>
        <begin position="457"/>
        <end position="507"/>
    </location>
</feature>
<feature type="region of interest" description="Disordered" evidence="2">
    <location>
        <begin position="324"/>
        <end position="412"/>
    </location>
</feature>
<dbReference type="GO" id="GO:0004523">
    <property type="term" value="F:RNA-DNA hybrid ribonuclease activity"/>
    <property type="evidence" value="ECO:0007669"/>
    <property type="project" value="InterPro"/>
</dbReference>
<feature type="region of interest" description="Disordered" evidence="2">
    <location>
        <begin position="543"/>
        <end position="635"/>
    </location>
</feature>
<feature type="region of interest" description="Disordered" evidence="2">
    <location>
        <begin position="1"/>
        <end position="21"/>
    </location>
</feature>
<feature type="compositionally biased region" description="Polar residues" evidence="2">
    <location>
        <begin position="574"/>
        <end position="594"/>
    </location>
</feature>
<dbReference type="InterPro" id="IPR026960">
    <property type="entry name" value="RVT-Znf"/>
</dbReference>
<evidence type="ECO:0000313" key="6">
    <source>
        <dbReference type="EMBL" id="GKV13006.1"/>
    </source>
</evidence>
<evidence type="ECO:0000313" key="7">
    <source>
        <dbReference type="Proteomes" id="UP001054252"/>
    </source>
</evidence>
<dbReference type="Pfam" id="PF13456">
    <property type="entry name" value="RVT_3"/>
    <property type="match status" value="1"/>
</dbReference>
<dbReference type="CDD" id="cd06222">
    <property type="entry name" value="RNase_H_like"/>
    <property type="match status" value="1"/>
</dbReference>
<keyword evidence="1" id="KW-0862">Zinc</keyword>
<keyword evidence="1" id="KW-0863">Zinc-finger</keyword>
<feature type="compositionally biased region" description="Low complexity" evidence="2">
    <location>
        <begin position="550"/>
        <end position="573"/>
    </location>
</feature>
<dbReference type="InterPro" id="IPR044730">
    <property type="entry name" value="RNase_H-like_dom_plant"/>
</dbReference>
<protein>
    <recommendedName>
        <fullName evidence="8">Reverse transcriptase</fullName>
    </recommendedName>
</protein>
<dbReference type="InterPro" id="IPR005135">
    <property type="entry name" value="Endo/exonuclease/phosphatase"/>
</dbReference>
<gene>
    <name evidence="6" type="ORF">SLEP1_g24085</name>
</gene>
<organism evidence="6 7">
    <name type="scientific">Rubroshorea leprosula</name>
    <dbReference type="NCBI Taxonomy" id="152421"/>
    <lineage>
        <taxon>Eukaryota</taxon>
        <taxon>Viridiplantae</taxon>
        <taxon>Streptophyta</taxon>
        <taxon>Embryophyta</taxon>
        <taxon>Tracheophyta</taxon>
        <taxon>Spermatophyta</taxon>
        <taxon>Magnoliopsida</taxon>
        <taxon>eudicotyledons</taxon>
        <taxon>Gunneridae</taxon>
        <taxon>Pentapetalae</taxon>
        <taxon>rosids</taxon>
        <taxon>malvids</taxon>
        <taxon>Malvales</taxon>
        <taxon>Dipterocarpaceae</taxon>
        <taxon>Rubroshorea</taxon>
    </lineage>
</organism>
<proteinExistence type="predicted"/>